<keyword evidence="2" id="KW-1185">Reference proteome</keyword>
<dbReference type="EMBL" id="CM026426">
    <property type="protein sequence ID" value="KAG0573461.1"/>
    <property type="molecule type" value="Genomic_DNA"/>
</dbReference>
<dbReference type="AlphaFoldDB" id="A0A8T0HRP5"/>
<name>A0A8T0HRP5_CERPU</name>
<reference evidence="1" key="1">
    <citation type="submission" date="2020-06" db="EMBL/GenBank/DDBJ databases">
        <title>WGS assembly of Ceratodon purpureus strain R40.</title>
        <authorList>
            <person name="Carey S.B."/>
            <person name="Jenkins J."/>
            <person name="Shu S."/>
            <person name="Lovell J.T."/>
            <person name="Sreedasyam A."/>
            <person name="Maumus F."/>
            <person name="Tiley G.P."/>
            <person name="Fernandez-Pozo N."/>
            <person name="Barry K."/>
            <person name="Chen C."/>
            <person name="Wang M."/>
            <person name="Lipzen A."/>
            <person name="Daum C."/>
            <person name="Saski C.A."/>
            <person name="Payton A.C."/>
            <person name="Mcbreen J.C."/>
            <person name="Conrad R.E."/>
            <person name="Kollar L.M."/>
            <person name="Olsson S."/>
            <person name="Huttunen S."/>
            <person name="Landis J.B."/>
            <person name="Wickett N.J."/>
            <person name="Johnson M.G."/>
            <person name="Rensing S.A."/>
            <person name="Grimwood J."/>
            <person name="Schmutz J."/>
            <person name="Mcdaniel S.F."/>
        </authorList>
    </citation>
    <scope>NUCLEOTIDE SEQUENCE</scope>
    <source>
        <strain evidence="1">R40</strain>
    </source>
</reference>
<organism evidence="1 2">
    <name type="scientific">Ceratodon purpureus</name>
    <name type="common">Fire moss</name>
    <name type="synonym">Dicranum purpureum</name>
    <dbReference type="NCBI Taxonomy" id="3225"/>
    <lineage>
        <taxon>Eukaryota</taxon>
        <taxon>Viridiplantae</taxon>
        <taxon>Streptophyta</taxon>
        <taxon>Embryophyta</taxon>
        <taxon>Bryophyta</taxon>
        <taxon>Bryophytina</taxon>
        <taxon>Bryopsida</taxon>
        <taxon>Dicranidae</taxon>
        <taxon>Pseudoditrichales</taxon>
        <taxon>Ditrichaceae</taxon>
        <taxon>Ceratodon</taxon>
    </lineage>
</organism>
<comment type="caution">
    <text evidence="1">The sequence shown here is derived from an EMBL/GenBank/DDBJ whole genome shotgun (WGS) entry which is preliminary data.</text>
</comment>
<proteinExistence type="predicted"/>
<evidence type="ECO:0000313" key="2">
    <source>
        <dbReference type="Proteomes" id="UP000822688"/>
    </source>
</evidence>
<evidence type="ECO:0000313" key="1">
    <source>
        <dbReference type="EMBL" id="KAG0573461.1"/>
    </source>
</evidence>
<gene>
    <name evidence="1" type="ORF">KC19_VG180300</name>
</gene>
<protein>
    <submittedName>
        <fullName evidence="1">Uncharacterized protein</fullName>
    </submittedName>
</protein>
<accession>A0A8T0HRP5</accession>
<dbReference type="Proteomes" id="UP000822688">
    <property type="component" value="Chromosome V"/>
</dbReference>
<sequence length="106" mass="11888">MCAVPPSKLTRLSHALHLNHLCIFPASLWSEIGEFTLVASGILQPLLRRSILHTRFSLYLLFAAKVTVSRGWSLSQTALPLLILPQLHSSSSYHFLPQRLRQRGCA</sequence>